<evidence type="ECO:0000313" key="3">
    <source>
        <dbReference type="Proteomes" id="UP000070501"/>
    </source>
</evidence>
<dbReference type="AlphaFoldDB" id="A0A136JCI7"/>
<keyword evidence="1" id="KW-0472">Membrane</keyword>
<name>A0A136JCI7_9PEZI</name>
<keyword evidence="3" id="KW-1185">Reference proteome</keyword>
<evidence type="ECO:0000313" key="2">
    <source>
        <dbReference type="EMBL" id="KXJ94854.1"/>
    </source>
</evidence>
<dbReference type="EMBL" id="KQ964247">
    <property type="protein sequence ID" value="KXJ94854.1"/>
    <property type="molecule type" value="Genomic_DNA"/>
</dbReference>
<keyword evidence="1" id="KW-1133">Transmembrane helix</keyword>
<sequence length="120" mass="13479">MSDYDFVTMHKPWFIHWALSDASSMTLAPPALGACVTLQLPTWVPGDAVSTLLAQAPPCGNDIQKPWYKNEYILIPVIALPLSIAGLAGCCTWWCWLPRRDKRRDRAKQERRDARQLAAG</sequence>
<keyword evidence="1" id="KW-0812">Transmembrane</keyword>
<protein>
    <submittedName>
        <fullName evidence="2">Uncharacterized protein</fullName>
    </submittedName>
</protein>
<gene>
    <name evidence="2" type="ORF">Micbo1qcDRAFT_202657</name>
</gene>
<feature type="transmembrane region" description="Helical" evidence="1">
    <location>
        <begin position="73"/>
        <end position="96"/>
    </location>
</feature>
<dbReference type="Proteomes" id="UP000070501">
    <property type="component" value="Unassembled WGS sequence"/>
</dbReference>
<dbReference type="OrthoDB" id="4866396at2759"/>
<dbReference type="InParanoid" id="A0A136JCI7"/>
<accession>A0A136JCI7</accession>
<organism evidence="2 3">
    <name type="scientific">Microdochium bolleyi</name>
    <dbReference type="NCBI Taxonomy" id="196109"/>
    <lineage>
        <taxon>Eukaryota</taxon>
        <taxon>Fungi</taxon>
        <taxon>Dikarya</taxon>
        <taxon>Ascomycota</taxon>
        <taxon>Pezizomycotina</taxon>
        <taxon>Sordariomycetes</taxon>
        <taxon>Xylariomycetidae</taxon>
        <taxon>Xylariales</taxon>
        <taxon>Microdochiaceae</taxon>
        <taxon>Microdochium</taxon>
    </lineage>
</organism>
<proteinExistence type="predicted"/>
<reference evidence="3" key="1">
    <citation type="submission" date="2016-02" db="EMBL/GenBank/DDBJ databases">
        <title>Draft genome sequence of Microdochium bolleyi, a fungal endophyte of beachgrass.</title>
        <authorList>
            <consortium name="DOE Joint Genome Institute"/>
            <person name="David A.S."/>
            <person name="May G."/>
            <person name="Haridas S."/>
            <person name="Lim J."/>
            <person name="Wang M."/>
            <person name="Labutti K."/>
            <person name="Lipzen A."/>
            <person name="Barry K."/>
            <person name="Grigoriev I.V."/>
        </authorList>
    </citation>
    <scope>NUCLEOTIDE SEQUENCE [LARGE SCALE GENOMIC DNA]</scope>
    <source>
        <strain evidence="3">J235TASD1</strain>
    </source>
</reference>
<evidence type="ECO:0000256" key="1">
    <source>
        <dbReference type="SAM" id="Phobius"/>
    </source>
</evidence>